<dbReference type="InterPro" id="IPR036181">
    <property type="entry name" value="MIT_dom_sf"/>
</dbReference>
<protein>
    <recommendedName>
        <fullName evidence="2">PX domain-containing protein</fullName>
    </recommendedName>
</protein>
<feature type="region of interest" description="Disordered" evidence="1">
    <location>
        <begin position="146"/>
        <end position="165"/>
    </location>
</feature>
<dbReference type="Ensembl" id="ENSPMAT00000005232.1">
    <property type="protein sequence ID" value="ENSPMAP00000005213.1"/>
    <property type="gene ID" value="ENSPMAG00000004749.1"/>
</dbReference>
<dbReference type="CDD" id="cd02677">
    <property type="entry name" value="MIT_SNX15"/>
    <property type="match status" value="1"/>
</dbReference>
<evidence type="ECO:0000259" key="2">
    <source>
        <dbReference type="PROSITE" id="PS50195"/>
    </source>
</evidence>
<dbReference type="GO" id="GO:0035091">
    <property type="term" value="F:phosphatidylinositol binding"/>
    <property type="evidence" value="ECO:0007669"/>
    <property type="project" value="InterPro"/>
</dbReference>
<dbReference type="InterPro" id="IPR007330">
    <property type="entry name" value="MIT_dom"/>
</dbReference>
<dbReference type="OMA" id="YQANEEM"/>
<dbReference type="PANTHER" id="PTHR15508">
    <property type="entry name" value="RIBOSOMAL PROTEIN S6 KINASE"/>
    <property type="match status" value="1"/>
</dbReference>
<sequence>QIVSRSNAEDVFKLEVCKRYRDIKRLHKALYAIYSTLQLRADDFPPFPKNRLLGRFDPRLIEERRQRAEDLLQFSVTVSTLHQSHEIRVFFQGGVGQTCPPLQRATTRNGLWLPLVPPLGPGPSPGTDQGWYSGHGLEHASRVTRLSGRTATETRESPRLPHDGTGAQTPGCFWLWGHVEELASGDCVLSQIVNSLFHLPLYLLQSAMAFPESSPPGGGSGVSSGTGPLSKAASYLDRVRGSPSRRAGFDTAGGKGAYLLQAAAQIRLALEEEAAERYEGAFNHYQSSVGLLLRGVQADPDPVRREAVRRKTQQYLMRAEHIFTQHLGNGPA</sequence>
<accession>S4RJ31</accession>
<evidence type="ECO:0000313" key="3">
    <source>
        <dbReference type="Ensembl" id="ENSPMAP00000005213.1"/>
    </source>
</evidence>
<reference evidence="3" key="1">
    <citation type="submission" date="2025-08" db="UniProtKB">
        <authorList>
            <consortium name="Ensembl"/>
        </authorList>
    </citation>
    <scope>IDENTIFICATION</scope>
</reference>
<dbReference type="GeneTree" id="ENSGT00940000160125"/>
<dbReference type="InterPro" id="IPR051866">
    <property type="entry name" value="Intracell_Sig-Traffick_Protein"/>
</dbReference>
<feature type="domain" description="PX" evidence="2">
    <location>
        <begin position="1"/>
        <end position="98"/>
    </location>
</feature>
<dbReference type="STRING" id="7757.ENSPMAP00000005213"/>
<dbReference type="SMART" id="SM00745">
    <property type="entry name" value="MIT"/>
    <property type="match status" value="1"/>
</dbReference>
<dbReference type="PANTHER" id="PTHR15508:SF4">
    <property type="entry name" value="RIBOSOMAL PROTEIN S6 KINASE-LIKE 1"/>
    <property type="match status" value="1"/>
</dbReference>
<dbReference type="Gene3D" id="1.20.58.80">
    <property type="entry name" value="Phosphotransferase system, lactose/cellobiose-type IIA subunit"/>
    <property type="match status" value="1"/>
</dbReference>
<dbReference type="PROSITE" id="PS50195">
    <property type="entry name" value="PX"/>
    <property type="match status" value="1"/>
</dbReference>
<dbReference type="SUPFAM" id="SSF64268">
    <property type="entry name" value="PX domain"/>
    <property type="match status" value="1"/>
</dbReference>
<dbReference type="InterPro" id="IPR001683">
    <property type="entry name" value="PX_dom"/>
</dbReference>
<name>S4RJ31_PETMA</name>
<feature type="compositionally biased region" description="Basic and acidic residues" evidence="1">
    <location>
        <begin position="152"/>
        <end position="162"/>
    </location>
</feature>
<organism evidence="3">
    <name type="scientific">Petromyzon marinus</name>
    <name type="common">Sea lamprey</name>
    <dbReference type="NCBI Taxonomy" id="7757"/>
    <lineage>
        <taxon>Eukaryota</taxon>
        <taxon>Metazoa</taxon>
        <taxon>Chordata</taxon>
        <taxon>Craniata</taxon>
        <taxon>Vertebrata</taxon>
        <taxon>Cyclostomata</taxon>
        <taxon>Hyperoartia</taxon>
        <taxon>Petromyzontiformes</taxon>
        <taxon>Petromyzontidae</taxon>
        <taxon>Petromyzon</taxon>
    </lineage>
</organism>
<proteinExistence type="predicted"/>
<dbReference type="Pfam" id="PF04212">
    <property type="entry name" value="MIT"/>
    <property type="match status" value="1"/>
</dbReference>
<dbReference type="InterPro" id="IPR036871">
    <property type="entry name" value="PX_dom_sf"/>
</dbReference>
<dbReference type="HOGENOM" id="CLU_838232_0_0_1"/>
<dbReference type="SUPFAM" id="SSF116846">
    <property type="entry name" value="MIT domain"/>
    <property type="match status" value="1"/>
</dbReference>
<dbReference type="Pfam" id="PF00787">
    <property type="entry name" value="PX"/>
    <property type="match status" value="1"/>
</dbReference>
<reference evidence="3" key="2">
    <citation type="submission" date="2025-09" db="UniProtKB">
        <authorList>
            <consortium name="Ensembl"/>
        </authorList>
    </citation>
    <scope>IDENTIFICATION</scope>
</reference>
<dbReference type="AlphaFoldDB" id="S4RJ31"/>
<evidence type="ECO:0000256" key="1">
    <source>
        <dbReference type="SAM" id="MobiDB-lite"/>
    </source>
</evidence>
<dbReference type="Gene3D" id="3.30.1520.10">
    <property type="entry name" value="Phox-like domain"/>
    <property type="match status" value="1"/>
</dbReference>